<proteinExistence type="predicted"/>
<evidence type="ECO:0000313" key="2">
    <source>
        <dbReference type="Proteomes" id="UP000823388"/>
    </source>
</evidence>
<comment type="caution">
    <text evidence="1">The sequence shown here is derived from an EMBL/GenBank/DDBJ whole genome shotgun (WGS) entry which is preliminary data.</text>
</comment>
<name>A0A8T0V0I4_PANVG</name>
<gene>
    <name evidence="1" type="ORF">PVAP13_3KG471701</name>
</gene>
<keyword evidence="2" id="KW-1185">Reference proteome</keyword>
<sequence length="117" mass="13546">MGNRKNILQLHDCNNRQPKFMYYLHKSLAPPREINQIQLKSDRKRTQGTLRWRGESDLIHTSSIRRADCWAGAWGCFYHTSRAAGPKWAAVPDPPECYTIEEAPVERKVGRWVSSAH</sequence>
<dbReference type="EMBL" id="CM029041">
    <property type="protein sequence ID" value="KAG2630141.1"/>
    <property type="molecule type" value="Genomic_DNA"/>
</dbReference>
<protein>
    <submittedName>
        <fullName evidence="1">Uncharacterized protein</fullName>
    </submittedName>
</protein>
<evidence type="ECO:0000313" key="1">
    <source>
        <dbReference type="EMBL" id="KAG2630141.1"/>
    </source>
</evidence>
<dbReference type="Proteomes" id="UP000823388">
    <property type="component" value="Chromosome 3K"/>
</dbReference>
<dbReference type="AlphaFoldDB" id="A0A8T0V0I4"/>
<reference evidence="1" key="1">
    <citation type="submission" date="2020-05" db="EMBL/GenBank/DDBJ databases">
        <title>WGS assembly of Panicum virgatum.</title>
        <authorList>
            <person name="Lovell J.T."/>
            <person name="Jenkins J."/>
            <person name="Shu S."/>
            <person name="Juenger T.E."/>
            <person name="Schmutz J."/>
        </authorList>
    </citation>
    <scope>NUCLEOTIDE SEQUENCE</scope>
    <source>
        <strain evidence="1">AP13</strain>
    </source>
</reference>
<accession>A0A8T0V0I4</accession>
<organism evidence="1 2">
    <name type="scientific">Panicum virgatum</name>
    <name type="common">Blackwell switchgrass</name>
    <dbReference type="NCBI Taxonomy" id="38727"/>
    <lineage>
        <taxon>Eukaryota</taxon>
        <taxon>Viridiplantae</taxon>
        <taxon>Streptophyta</taxon>
        <taxon>Embryophyta</taxon>
        <taxon>Tracheophyta</taxon>
        <taxon>Spermatophyta</taxon>
        <taxon>Magnoliopsida</taxon>
        <taxon>Liliopsida</taxon>
        <taxon>Poales</taxon>
        <taxon>Poaceae</taxon>
        <taxon>PACMAD clade</taxon>
        <taxon>Panicoideae</taxon>
        <taxon>Panicodae</taxon>
        <taxon>Paniceae</taxon>
        <taxon>Panicinae</taxon>
        <taxon>Panicum</taxon>
        <taxon>Panicum sect. Hiantes</taxon>
    </lineage>
</organism>